<accession>A0A2M4DM77</accession>
<organism evidence="2">
    <name type="scientific">Anopheles darlingi</name>
    <name type="common">Mosquito</name>
    <dbReference type="NCBI Taxonomy" id="43151"/>
    <lineage>
        <taxon>Eukaryota</taxon>
        <taxon>Metazoa</taxon>
        <taxon>Ecdysozoa</taxon>
        <taxon>Arthropoda</taxon>
        <taxon>Hexapoda</taxon>
        <taxon>Insecta</taxon>
        <taxon>Pterygota</taxon>
        <taxon>Neoptera</taxon>
        <taxon>Endopterygota</taxon>
        <taxon>Diptera</taxon>
        <taxon>Nematocera</taxon>
        <taxon>Culicoidea</taxon>
        <taxon>Culicidae</taxon>
        <taxon>Anophelinae</taxon>
        <taxon>Anopheles</taxon>
    </lineage>
</organism>
<name>A0A2M4DM77_ANODA</name>
<keyword evidence="1" id="KW-0732">Signal</keyword>
<dbReference type="AlphaFoldDB" id="A0A2M4DM77"/>
<protein>
    <submittedName>
        <fullName evidence="2">Putative secreted protein</fullName>
    </submittedName>
</protein>
<evidence type="ECO:0000256" key="1">
    <source>
        <dbReference type="SAM" id="SignalP"/>
    </source>
</evidence>
<reference evidence="2" key="1">
    <citation type="submission" date="2018-01" db="EMBL/GenBank/DDBJ databases">
        <title>An insight into the sialome of Amazonian anophelines.</title>
        <authorList>
            <person name="Ribeiro J.M."/>
            <person name="Scarpassa V."/>
            <person name="Calvo E."/>
        </authorList>
    </citation>
    <scope>NUCLEOTIDE SEQUENCE</scope>
</reference>
<evidence type="ECO:0000313" key="2">
    <source>
        <dbReference type="EMBL" id="MBW78664.1"/>
    </source>
</evidence>
<sequence length="69" mass="8062">MAVLVVELVPPLLLIRFTRALLLQYLPLFLHSLTTANPSREREKERERILSCSKVYKRLNQIDNRNIAS</sequence>
<dbReference type="EMBL" id="GGFL01014486">
    <property type="protein sequence ID" value="MBW78664.1"/>
    <property type="molecule type" value="Transcribed_RNA"/>
</dbReference>
<feature type="signal peptide" evidence="1">
    <location>
        <begin position="1"/>
        <end position="20"/>
    </location>
</feature>
<feature type="chain" id="PRO_5014856926" evidence="1">
    <location>
        <begin position="21"/>
        <end position="69"/>
    </location>
</feature>
<proteinExistence type="predicted"/>